<dbReference type="Pfam" id="PF01773">
    <property type="entry name" value="Nucleos_tra2_N"/>
    <property type="match status" value="1"/>
</dbReference>
<feature type="domain" description="Concentrative nucleoside transporter N-terminal" evidence="8">
    <location>
        <begin position="8"/>
        <end position="80"/>
    </location>
</feature>
<keyword evidence="3" id="KW-1003">Cell membrane</keyword>
<dbReference type="GO" id="GO:0015293">
    <property type="term" value="F:symporter activity"/>
    <property type="evidence" value="ECO:0007669"/>
    <property type="project" value="TreeGrafter"/>
</dbReference>
<sequence length="408" mass="43051">MERIIPIFGLFVFLGIAFLLSENRSEVNIKTVIGGILLQLVFGFLILIVPQGRFLFEILTEFVATILDFAADGAVFVFGEELVHGVGGALDGYFEEAPFAFYVLPTIIYFSALMSLFYYLGIIQKVVKVMASVMKKAMDLSGAESLAAAANVFIGQTEAPLVIKKYLPQMTRSEVMALMTGGMATVAGGVFAAFVGMGIDPGYLLAASIMSAPASLVMAKIMIPEIEESTTAGTVKVNIELEHDNVLGVVADGASEGLKLALNVAAMLIAFMAIIALINHGLGFFGTSLEGILGLLFSPFAYLMGVPMEEAREIGSLLGQKMAINEFVAYASLTELIAEEAISQRSQAIATFALCGFANFGSIAIQIGGIGPLDPDRKGMIASLGVRALIAGTLATYTTATIAGLFIG</sequence>
<feature type="transmembrane region" description="Helical" evidence="7">
    <location>
        <begin position="175"/>
        <end position="197"/>
    </location>
</feature>
<gene>
    <name evidence="11" type="ORF">I0Q91_03460</name>
</gene>
<evidence type="ECO:0000256" key="3">
    <source>
        <dbReference type="ARBA" id="ARBA00022475"/>
    </source>
</evidence>
<dbReference type="EMBL" id="JADPIE010000002">
    <property type="protein sequence ID" value="MBF8436125.1"/>
    <property type="molecule type" value="Genomic_DNA"/>
</dbReference>
<organism evidence="11 12">
    <name type="scientific">Halonatronomonas betaini</name>
    <dbReference type="NCBI Taxonomy" id="2778430"/>
    <lineage>
        <taxon>Bacteria</taxon>
        <taxon>Bacillati</taxon>
        <taxon>Bacillota</taxon>
        <taxon>Clostridia</taxon>
        <taxon>Halanaerobiales</taxon>
        <taxon>Halarsenatibacteraceae</taxon>
        <taxon>Halonatronomonas</taxon>
    </lineage>
</organism>
<comment type="caution">
    <text evidence="11">The sequence shown here is derived from an EMBL/GenBank/DDBJ whole genome shotgun (WGS) entry which is preliminary data.</text>
</comment>
<dbReference type="PANTHER" id="PTHR10590">
    <property type="entry name" value="SODIUM/NUCLEOSIDE COTRANSPORTER"/>
    <property type="match status" value="1"/>
</dbReference>
<evidence type="ECO:0000256" key="7">
    <source>
        <dbReference type="SAM" id="Phobius"/>
    </source>
</evidence>
<feature type="transmembrane region" description="Helical" evidence="7">
    <location>
        <begin position="284"/>
        <end position="304"/>
    </location>
</feature>
<keyword evidence="5 7" id="KW-1133">Transmembrane helix</keyword>
<reference evidence="11" key="1">
    <citation type="submission" date="2020-11" db="EMBL/GenBank/DDBJ databases">
        <title>Halonatronomonas betainensis gen. nov., sp. nov. a novel haloalkaliphilic representative of the family Halanaerobiacae capable of betaine degradation.</title>
        <authorList>
            <person name="Boltyanskaya Y."/>
            <person name="Kevbrin V."/>
            <person name="Detkova E."/>
            <person name="Grouzdev D.S."/>
            <person name="Koziaeva V."/>
            <person name="Zhilina T."/>
        </authorList>
    </citation>
    <scope>NUCLEOTIDE SEQUENCE</scope>
    <source>
        <strain evidence="11">Z-7014</strain>
    </source>
</reference>
<dbReference type="Proteomes" id="UP000621436">
    <property type="component" value="Unassembled WGS sequence"/>
</dbReference>
<dbReference type="AlphaFoldDB" id="A0A931ASR8"/>
<dbReference type="GO" id="GO:0005886">
    <property type="term" value="C:plasma membrane"/>
    <property type="evidence" value="ECO:0007669"/>
    <property type="project" value="UniProtKB-SubCell"/>
</dbReference>
<feature type="transmembrane region" description="Helical" evidence="7">
    <location>
        <begin position="29"/>
        <end position="49"/>
    </location>
</feature>
<dbReference type="Pfam" id="PF07670">
    <property type="entry name" value="Gate"/>
    <property type="match status" value="1"/>
</dbReference>
<evidence type="ECO:0000313" key="12">
    <source>
        <dbReference type="Proteomes" id="UP000621436"/>
    </source>
</evidence>
<feature type="transmembrane region" description="Helical" evidence="7">
    <location>
        <begin position="99"/>
        <end position="120"/>
    </location>
</feature>
<dbReference type="PANTHER" id="PTHR10590:SF4">
    <property type="entry name" value="SOLUTE CARRIER FAMILY 28 MEMBER 3"/>
    <property type="match status" value="1"/>
</dbReference>
<proteinExistence type="inferred from homology"/>
<feature type="domain" description="Nucleoside transporter/FeoB GTPase Gate" evidence="10">
    <location>
        <begin position="101"/>
        <end position="198"/>
    </location>
</feature>
<dbReference type="InterPro" id="IPR008276">
    <property type="entry name" value="C_nuclsd_transpt"/>
</dbReference>
<feature type="transmembrane region" description="Helical" evidence="7">
    <location>
        <begin position="260"/>
        <end position="278"/>
    </location>
</feature>
<feature type="transmembrane region" description="Helical" evidence="7">
    <location>
        <begin position="348"/>
        <end position="368"/>
    </location>
</feature>
<feature type="domain" description="Concentrative nucleoside transporter C-terminal" evidence="9">
    <location>
        <begin position="203"/>
        <end position="404"/>
    </location>
</feature>
<feature type="transmembrane region" description="Helical" evidence="7">
    <location>
        <begin position="388"/>
        <end position="407"/>
    </location>
</feature>
<keyword evidence="4 7" id="KW-0812">Transmembrane</keyword>
<evidence type="ECO:0000259" key="8">
    <source>
        <dbReference type="Pfam" id="PF01773"/>
    </source>
</evidence>
<comment type="subcellular location">
    <subcellularLocation>
        <location evidence="1">Cell membrane</location>
        <topology evidence="1">Multi-pass membrane protein</topology>
    </subcellularLocation>
</comment>
<evidence type="ECO:0000256" key="4">
    <source>
        <dbReference type="ARBA" id="ARBA00022692"/>
    </source>
</evidence>
<evidence type="ECO:0000256" key="6">
    <source>
        <dbReference type="ARBA" id="ARBA00023136"/>
    </source>
</evidence>
<evidence type="ECO:0000256" key="1">
    <source>
        <dbReference type="ARBA" id="ARBA00004651"/>
    </source>
</evidence>
<dbReference type="InterPro" id="IPR011642">
    <property type="entry name" value="Gate_dom"/>
</dbReference>
<name>A0A931ASR8_9FIRM</name>
<evidence type="ECO:0000256" key="2">
    <source>
        <dbReference type="ARBA" id="ARBA00009033"/>
    </source>
</evidence>
<evidence type="ECO:0000259" key="10">
    <source>
        <dbReference type="Pfam" id="PF07670"/>
    </source>
</evidence>
<dbReference type="GO" id="GO:0005337">
    <property type="term" value="F:nucleoside transmembrane transporter activity"/>
    <property type="evidence" value="ECO:0007669"/>
    <property type="project" value="InterPro"/>
</dbReference>
<evidence type="ECO:0000313" key="11">
    <source>
        <dbReference type="EMBL" id="MBF8436125.1"/>
    </source>
</evidence>
<dbReference type="InterPro" id="IPR002668">
    <property type="entry name" value="CNT_N_dom"/>
</dbReference>
<dbReference type="Pfam" id="PF07662">
    <property type="entry name" value="Nucleos_tra2_C"/>
    <property type="match status" value="1"/>
</dbReference>
<keyword evidence="6 7" id="KW-0472">Membrane</keyword>
<evidence type="ECO:0000256" key="5">
    <source>
        <dbReference type="ARBA" id="ARBA00022989"/>
    </source>
</evidence>
<protein>
    <submittedName>
        <fullName evidence="11">NupC/NupG family nucleoside CNT transporter</fullName>
    </submittedName>
</protein>
<dbReference type="RefSeq" id="WP_270452899.1">
    <property type="nucleotide sequence ID" value="NZ_JADPIE010000002.1"/>
</dbReference>
<accession>A0A931ASR8</accession>
<evidence type="ECO:0000259" key="9">
    <source>
        <dbReference type="Pfam" id="PF07662"/>
    </source>
</evidence>
<comment type="similarity">
    <text evidence="2">Belongs to the concentrative nucleoside transporter (CNT) (TC 2.A.41) family.</text>
</comment>
<dbReference type="InterPro" id="IPR011657">
    <property type="entry name" value="CNT_C_dom"/>
</dbReference>
<feature type="transmembrane region" description="Helical" evidence="7">
    <location>
        <begin position="203"/>
        <end position="223"/>
    </location>
</feature>
<keyword evidence="12" id="KW-1185">Reference proteome</keyword>